<evidence type="ECO:0000256" key="1">
    <source>
        <dbReference type="SAM" id="MobiDB-lite"/>
    </source>
</evidence>
<dbReference type="EMBL" id="AMCW01000040">
    <property type="protein sequence ID" value="EKK03099.1"/>
    <property type="molecule type" value="Genomic_DNA"/>
</dbReference>
<gene>
    <name evidence="3" type="ORF">RBSH_01792</name>
</gene>
<keyword evidence="2" id="KW-0732">Signal</keyword>
<evidence type="ECO:0000313" key="4">
    <source>
        <dbReference type="Proteomes" id="UP000007993"/>
    </source>
</evidence>
<proteinExistence type="predicted"/>
<feature type="chain" id="PRO_5003886141" description="Secreted protein" evidence="2">
    <location>
        <begin position="22"/>
        <end position="332"/>
    </location>
</feature>
<evidence type="ECO:0000313" key="3">
    <source>
        <dbReference type="EMBL" id="EKK03099.1"/>
    </source>
</evidence>
<accession>K5DJR4</accession>
<protein>
    <recommendedName>
        <fullName evidence="5">Secreted protein</fullName>
    </recommendedName>
</protein>
<name>K5DJR4_RHOBT</name>
<reference evidence="3 4" key="1">
    <citation type="journal article" date="2013" name="Mar. Genomics">
        <title>Expression of sulfatases in Rhodopirellula baltica and the diversity of sulfatases in the genus Rhodopirellula.</title>
        <authorList>
            <person name="Wegner C.E."/>
            <person name="Richter-Heitmann T."/>
            <person name="Klindworth A."/>
            <person name="Klockow C."/>
            <person name="Richter M."/>
            <person name="Achstetter T."/>
            <person name="Glockner F.O."/>
            <person name="Harder J."/>
        </authorList>
    </citation>
    <scope>NUCLEOTIDE SEQUENCE [LARGE SCALE GENOMIC DNA]</scope>
    <source>
        <strain evidence="3 4">SH28</strain>
    </source>
</reference>
<dbReference type="Proteomes" id="UP000007993">
    <property type="component" value="Unassembled WGS sequence"/>
</dbReference>
<evidence type="ECO:0008006" key="5">
    <source>
        <dbReference type="Google" id="ProtNLM"/>
    </source>
</evidence>
<sequence>MKMQTLALAACFVLTFQTCYAEEYRHLERLRTPSMEDFKELDKEDAGMVVGWMRDIESLLLASSYEVRVVSEMLESTAIGTNHSTMHWRNSFRIARDPSSARMRVIVVRQNLLDNAAIATNIGVARDTRRHLDVLRDGDKSYSSRLIAFEDEVSEQLGEGTWKNQLEFLRLADVFDPCFAATVSAGQTAMGRAWDFSHHNVNPKSVHGVIQLGNRTHVLLRFKGADYKCQIMTFEDEVPVQVIDLNWRGFEESLAKVTSITRSEWTETGPSKQRLPTTIYGISYSDHHPVELFANIRWKLGEAVDKNLFKKSTLGSEQPGDKQDFGIPINLR</sequence>
<feature type="signal peptide" evidence="2">
    <location>
        <begin position="1"/>
        <end position="21"/>
    </location>
</feature>
<evidence type="ECO:0000256" key="2">
    <source>
        <dbReference type="SAM" id="SignalP"/>
    </source>
</evidence>
<dbReference type="AlphaFoldDB" id="K5DJR4"/>
<comment type="caution">
    <text evidence="3">The sequence shown here is derived from an EMBL/GenBank/DDBJ whole genome shotgun (WGS) entry which is preliminary data.</text>
</comment>
<dbReference type="PATRIC" id="fig|993517.3.peg.1944"/>
<organism evidence="3 4">
    <name type="scientific">Rhodopirellula baltica SH28</name>
    <dbReference type="NCBI Taxonomy" id="993517"/>
    <lineage>
        <taxon>Bacteria</taxon>
        <taxon>Pseudomonadati</taxon>
        <taxon>Planctomycetota</taxon>
        <taxon>Planctomycetia</taxon>
        <taxon>Pirellulales</taxon>
        <taxon>Pirellulaceae</taxon>
        <taxon>Rhodopirellula</taxon>
    </lineage>
</organism>
<feature type="region of interest" description="Disordered" evidence="1">
    <location>
        <begin position="312"/>
        <end position="332"/>
    </location>
</feature>